<comment type="caution">
    <text evidence="1">The sequence shown here is derived from an EMBL/GenBank/DDBJ whole genome shotgun (WGS) entry which is preliminary data.</text>
</comment>
<protein>
    <submittedName>
        <fullName evidence="1">Uncharacterized protein</fullName>
    </submittedName>
</protein>
<dbReference type="EMBL" id="JAVRRG010000145">
    <property type="protein sequence ID" value="KAK5080791.1"/>
    <property type="molecule type" value="Genomic_DNA"/>
</dbReference>
<proteinExistence type="predicted"/>
<evidence type="ECO:0000313" key="1">
    <source>
        <dbReference type="EMBL" id="KAK5080791.1"/>
    </source>
</evidence>
<dbReference type="Proteomes" id="UP001345013">
    <property type="component" value="Unassembled WGS sequence"/>
</dbReference>
<accession>A0ABR0K006</accession>
<sequence length="225" mass="25191">MGDKSFVKTASKVSVLKERHTFKSSVLNCIGIKASNFTDGTNDDLIHCKNDPMYKGRLTHTFDEGSLPVYNYLSPPQMEGRTRGSPVFQRRRNDRYCYSCAEAACLTDKLVDDMVASFGGLPTGSSASSTKMKAMGMVLLLVKTFGSKDPDDRFAYQWHMKCFANTFNEWLARKASVGLPKTETRGSASKTLLPVKPHVRKEVERIVKRWGLMDNVFTAEQIQGL</sequence>
<reference evidence="1 2" key="1">
    <citation type="submission" date="2023-08" db="EMBL/GenBank/DDBJ databases">
        <title>Black Yeasts Isolated from many extreme environments.</title>
        <authorList>
            <person name="Coleine C."/>
            <person name="Stajich J.E."/>
            <person name="Selbmann L."/>
        </authorList>
    </citation>
    <scope>NUCLEOTIDE SEQUENCE [LARGE SCALE GENOMIC DNA]</scope>
    <source>
        <strain evidence="1 2">CCFEE 5885</strain>
    </source>
</reference>
<organism evidence="1 2">
    <name type="scientific">Lithohypha guttulata</name>
    <dbReference type="NCBI Taxonomy" id="1690604"/>
    <lineage>
        <taxon>Eukaryota</taxon>
        <taxon>Fungi</taxon>
        <taxon>Dikarya</taxon>
        <taxon>Ascomycota</taxon>
        <taxon>Pezizomycotina</taxon>
        <taxon>Eurotiomycetes</taxon>
        <taxon>Chaetothyriomycetidae</taxon>
        <taxon>Chaetothyriales</taxon>
        <taxon>Trichomeriaceae</taxon>
        <taxon>Lithohypha</taxon>
    </lineage>
</organism>
<evidence type="ECO:0000313" key="2">
    <source>
        <dbReference type="Proteomes" id="UP001345013"/>
    </source>
</evidence>
<keyword evidence="2" id="KW-1185">Reference proteome</keyword>
<name>A0ABR0K006_9EURO</name>
<gene>
    <name evidence="1" type="ORF">LTR24_008414</name>
</gene>